<feature type="region of interest" description="Disordered" evidence="9">
    <location>
        <begin position="1180"/>
        <end position="1214"/>
    </location>
</feature>
<name>A0A2N5J8D9_9BIFI</name>
<evidence type="ECO:0000313" key="12">
    <source>
        <dbReference type="EMBL" id="PLS30470.1"/>
    </source>
</evidence>
<accession>A0A2N5J8D9</accession>
<evidence type="ECO:0000313" key="13">
    <source>
        <dbReference type="Proteomes" id="UP000235050"/>
    </source>
</evidence>
<keyword evidence="2" id="KW-0227">DNA damage</keyword>
<evidence type="ECO:0000256" key="6">
    <source>
        <dbReference type="ARBA" id="ARBA00023125"/>
    </source>
</evidence>
<reference evidence="12 13" key="1">
    <citation type="submission" date="2017-07" db="EMBL/GenBank/DDBJ databases">
        <title>Bifidobacterium novel species.</title>
        <authorList>
            <person name="Lugli G.A."/>
            <person name="Milani C."/>
            <person name="Duranti S."/>
            <person name="Mangifesta M."/>
        </authorList>
    </citation>
    <scope>NUCLEOTIDE SEQUENCE [LARGE SCALE GENOMIC DNA]</scope>
    <source>
        <strain evidence="13">Uis1B</strain>
    </source>
</reference>
<proteinExistence type="predicted"/>
<dbReference type="GO" id="GO:0016887">
    <property type="term" value="F:ATP hydrolysis activity"/>
    <property type="evidence" value="ECO:0007669"/>
    <property type="project" value="TreeGrafter"/>
</dbReference>
<evidence type="ECO:0000256" key="2">
    <source>
        <dbReference type="ARBA" id="ARBA00022763"/>
    </source>
</evidence>
<dbReference type="Pfam" id="PF08494">
    <property type="entry name" value="DEAD_assoc"/>
    <property type="match status" value="1"/>
</dbReference>
<dbReference type="InterPro" id="IPR045628">
    <property type="entry name" value="Lhr_WH_dom"/>
</dbReference>
<sequence>MIQRGEHALVIAPTGSGKTLSAFLWAIDGLLARGLPSQDPHAMGLPDRSDESGIDDPAVGDRHDANRPGVKVLYVSPLKALGVDVAKNLERPLRGITEEYAARGQGAFPVRVAIRTGDTTARQRRAIAAHPPDILVTTPESLYLMLTSKACSVLRTVRMVIVDEVHAMAGTKRGAHLSVSLERLDALAEGDVQRVGLSATVNPPAEVARFLGGDRTVTIVDAGRRSPMDLRVVEPLPDMRDLSSTVVAAGGDGFRSVSIPSEDDSTSNPRSSTRNGGRVGSGGSIWPFVERGVLEEILRHRTTLVFVNSRGLAEKLTARLNDLYAQRSSAYDERGSAEGRSNFSEHYDAVVGSSTMLVGSHDGDEVIAMAHHGSVSKERRKQIEENLKQGRLRCVVATSSLELGIDMGSVDLVIQIAPPLSVSSGLQRVGRADHRVGGVSRALFYPLTRAQILDVATDLECMTEGNIEPVRIPTNPLDILAQQTVAAASMHDLDADDWYGLIRRSAPFAELDRRSFDAVLGMMSGDYNSEEFSAFRPRLAWNHENNMISALPGAQRIAVTSGGTIPDRGLYTVMLPESESGGGPRRVGELDEEMVYESRVGDIITLGASTWQIRQITRDRVIVVPAPGRTSRLPFWHGEGPGRDYAFGVAKGRVTRELAAGLIGGDHAEAASANIGDETGSRIGMPAFDERTERRLRNDGLDENSISNLATLLDEQRRAIGVVPDDGHLIVERYHDEDGGWRVMLHSPYGRRVHEPWALAIAGRLSGDYGFDGHVYAADDGIVIQLPDGDGEIDLQRVLRFDPDEIRGDVARRVGGSVLFASRFRECAARSLFMPRVEPGRRVPLWQQRLRAAQLLQAARAKRNFPLLLETARECLRDVYDLPSLCGIMRDLASGRISMSEVETESPSPFARNVLFGFVGEVMYQYDQPQAERAAQLLSMDPQVLERLLGEQDLSAVLDARSIREVEEELSRHEFWNELDEHDVRGRVARYAKTHGPFTADEAVRDLGLGAQDVVHALDEMYENGELLSGRFTTADTDDSHCADDSHHADDSSMRQWLHVSVFRRIRARSLDRARRAIRPVSLADYQRFLLDRQGVGPVGGERYEGVDGLMKVIEQLEGMPLPAGLWETDVFPVRVRDYRPEMLDELLSSGEVVWVGSKAAGSSSTGRIAFYPADSPLLPNHSSDAVTDGRSATGEDGGSDDGDGGEDHDGDGILDLLNTGGAYHARQLKPASMDAAAFSDRLWQLVWQGRVTNSGFAAVRAMISRGRSRRNSPVGRARTIRAVRRPRIGVAGGSVAAGRHPFAQITLTGMWSLVPEGSDEPARRVVAMIETLLDGYGVVCAPLLELLNERGGFSRLYPVLRRMEERGTILRGMFVEGLGAAQFAARDTVEALRGMSERSATQTGGRRDARAASVAAVDALDPANLVGAVMPWPRVGNMMDVESERALHPTRREGAMLVLIDGSATLYAAVRSHHLLVFGDAAGPEDDLDDGGVGEDRMRRACAELAYAIRRRYRSTRFLSDVNGYPLTSRSRVRQLLHAAGFVPSPQGMTLYP</sequence>
<dbReference type="InterPro" id="IPR052511">
    <property type="entry name" value="ATP-dep_Helicase"/>
</dbReference>
<keyword evidence="6" id="KW-0238">DNA-binding</keyword>
<feature type="compositionally biased region" description="Polar residues" evidence="9">
    <location>
        <begin position="266"/>
        <end position="275"/>
    </location>
</feature>
<dbReference type="InterPro" id="IPR055368">
    <property type="entry name" value="WH3_Lhr"/>
</dbReference>
<evidence type="ECO:0000259" key="10">
    <source>
        <dbReference type="PROSITE" id="PS51192"/>
    </source>
</evidence>
<dbReference type="EMBL" id="NMWU01000029">
    <property type="protein sequence ID" value="PLS30470.1"/>
    <property type="molecule type" value="Genomic_DNA"/>
</dbReference>
<gene>
    <name evidence="12" type="ORF">Uis1B_1615</name>
</gene>
<organism evidence="12 13">
    <name type="scientific">Bifidobacterium margollesii</name>
    <dbReference type="NCBI Taxonomy" id="2020964"/>
    <lineage>
        <taxon>Bacteria</taxon>
        <taxon>Bacillati</taxon>
        <taxon>Actinomycetota</taxon>
        <taxon>Actinomycetes</taxon>
        <taxon>Bifidobacteriales</taxon>
        <taxon>Bifidobacteriaceae</taxon>
        <taxon>Bifidobacterium</taxon>
    </lineage>
</organism>
<dbReference type="Pfam" id="PF00271">
    <property type="entry name" value="Helicase_C"/>
    <property type="match status" value="1"/>
</dbReference>
<dbReference type="InterPro" id="IPR013701">
    <property type="entry name" value="Lhr-like_DEAD/DEAH_assoc"/>
</dbReference>
<feature type="region of interest" description="Disordered" evidence="9">
    <location>
        <begin position="41"/>
        <end position="62"/>
    </location>
</feature>
<dbReference type="Pfam" id="PF23234">
    <property type="entry name" value="WHD_4th_Lhr"/>
    <property type="match status" value="1"/>
</dbReference>
<keyword evidence="5" id="KW-0067">ATP-binding</keyword>
<dbReference type="InterPro" id="IPR055367">
    <property type="entry name" value="WH4_Lhr"/>
</dbReference>
<keyword evidence="1" id="KW-0547">Nucleotide-binding</keyword>
<dbReference type="Pfam" id="PF00270">
    <property type="entry name" value="DEAD"/>
    <property type="match status" value="1"/>
</dbReference>
<comment type="caution">
    <text evidence="12">The sequence shown here is derived from an EMBL/GenBank/DDBJ whole genome shotgun (WGS) entry which is preliminary data.</text>
</comment>
<evidence type="ECO:0000259" key="11">
    <source>
        <dbReference type="PROSITE" id="PS51194"/>
    </source>
</evidence>
<dbReference type="SMART" id="SM00490">
    <property type="entry name" value="HELICc"/>
    <property type="match status" value="1"/>
</dbReference>
<dbReference type="SUPFAM" id="SSF52540">
    <property type="entry name" value="P-loop containing nucleoside triphosphate hydrolases"/>
    <property type="match status" value="1"/>
</dbReference>
<feature type="domain" description="Helicase C-terminal" evidence="11">
    <location>
        <begin position="292"/>
        <end position="478"/>
    </location>
</feature>
<keyword evidence="7" id="KW-0234">DNA repair</keyword>
<dbReference type="SMART" id="SM00487">
    <property type="entry name" value="DEXDc"/>
    <property type="match status" value="1"/>
</dbReference>
<evidence type="ECO:0000256" key="1">
    <source>
        <dbReference type="ARBA" id="ARBA00022741"/>
    </source>
</evidence>
<feature type="region of interest" description="Disordered" evidence="9">
    <location>
        <begin position="253"/>
        <end position="281"/>
    </location>
</feature>
<dbReference type="PANTHER" id="PTHR47962:SF5">
    <property type="entry name" value="ATP-DEPENDENT HELICASE LHR-RELATED"/>
    <property type="match status" value="1"/>
</dbReference>
<feature type="domain" description="Helicase ATP-binding" evidence="10">
    <location>
        <begin position="1"/>
        <end position="219"/>
    </location>
</feature>
<dbReference type="PANTHER" id="PTHR47962">
    <property type="entry name" value="ATP-DEPENDENT HELICASE LHR-RELATED-RELATED"/>
    <property type="match status" value="1"/>
</dbReference>
<evidence type="ECO:0000256" key="9">
    <source>
        <dbReference type="SAM" id="MobiDB-lite"/>
    </source>
</evidence>
<dbReference type="InterPro" id="IPR027417">
    <property type="entry name" value="P-loop_NTPase"/>
</dbReference>
<keyword evidence="13" id="KW-1185">Reference proteome</keyword>
<dbReference type="GO" id="GO:0006281">
    <property type="term" value="P:DNA repair"/>
    <property type="evidence" value="ECO:0007669"/>
    <property type="project" value="UniProtKB-KW"/>
</dbReference>
<evidence type="ECO:0000256" key="7">
    <source>
        <dbReference type="ARBA" id="ARBA00023204"/>
    </source>
</evidence>
<evidence type="ECO:0000256" key="3">
    <source>
        <dbReference type="ARBA" id="ARBA00022801"/>
    </source>
</evidence>
<evidence type="ECO:0000256" key="4">
    <source>
        <dbReference type="ARBA" id="ARBA00022806"/>
    </source>
</evidence>
<keyword evidence="4 12" id="KW-0347">Helicase</keyword>
<dbReference type="Gene3D" id="3.40.50.300">
    <property type="entry name" value="P-loop containing nucleotide triphosphate hydrolases"/>
    <property type="match status" value="2"/>
</dbReference>
<dbReference type="Proteomes" id="UP000235050">
    <property type="component" value="Unassembled WGS sequence"/>
</dbReference>
<dbReference type="InterPro" id="IPR011545">
    <property type="entry name" value="DEAD/DEAH_box_helicase_dom"/>
</dbReference>
<dbReference type="PROSITE" id="PS51192">
    <property type="entry name" value="HELICASE_ATP_BIND_1"/>
    <property type="match status" value="1"/>
</dbReference>
<dbReference type="Pfam" id="PF23235">
    <property type="entry name" value="WHD_3rd_Lhr"/>
    <property type="match status" value="1"/>
</dbReference>
<keyword evidence="8" id="KW-0413">Isomerase</keyword>
<dbReference type="GO" id="GO:0003677">
    <property type="term" value="F:DNA binding"/>
    <property type="evidence" value="ECO:0007669"/>
    <property type="project" value="UniProtKB-KW"/>
</dbReference>
<dbReference type="GO" id="GO:0004386">
    <property type="term" value="F:helicase activity"/>
    <property type="evidence" value="ECO:0007669"/>
    <property type="project" value="UniProtKB-KW"/>
</dbReference>
<dbReference type="Pfam" id="PF19306">
    <property type="entry name" value="WHD_Lhr"/>
    <property type="match status" value="1"/>
</dbReference>
<protein>
    <submittedName>
        <fullName evidence="12">DEAD/DEAH box helicase</fullName>
    </submittedName>
</protein>
<keyword evidence="3" id="KW-0378">Hydrolase</keyword>
<evidence type="ECO:0000256" key="8">
    <source>
        <dbReference type="ARBA" id="ARBA00023235"/>
    </source>
</evidence>
<evidence type="ECO:0000256" key="5">
    <source>
        <dbReference type="ARBA" id="ARBA00022840"/>
    </source>
</evidence>
<dbReference type="InterPro" id="IPR001650">
    <property type="entry name" value="Helicase_C-like"/>
</dbReference>
<dbReference type="PROSITE" id="PS51194">
    <property type="entry name" value="HELICASE_CTER"/>
    <property type="match status" value="1"/>
</dbReference>
<dbReference type="InterPro" id="IPR014001">
    <property type="entry name" value="Helicase_ATP-bd"/>
</dbReference>
<dbReference type="GO" id="GO:0005524">
    <property type="term" value="F:ATP binding"/>
    <property type="evidence" value="ECO:0007669"/>
    <property type="project" value="UniProtKB-KW"/>
</dbReference>